<accession>A0ABY7GVE4</accession>
<dbReference type="InterPro" id="IPR016181">
    <property type="entry name" value="Acyl_CoA_acyltransferase"/>
</dbReference>
<dbReference type="Gene3D" id="3.40.630.30">
    <property type="match status" value="1"/>
</dbReference>
<dbReference type="Pfam" id="PF13302">
    <property type="entry name" value="Acetyltransf_3"/>
    <property type="match status" value="1"/>
</dbReference>
<dbReference type="SUPFAM" id="SSF55729">
    <property type="entry name" value="Acyl-CoA N-acyltransferases (Nat)"/>
    <property type="match status" value="1"/>
</dbReference>
<proteinExistence type="predicted"/>
<feature type="domain" description="N-acetyltransferase" evidence="1">
    <location>
        <begin position="47"/>
        <end position="192"/>
    </location>
</feature>
<dbReference type="PANTHER" id="PTHR43441">
    <property type="entry name" value="RIBOSOMAL-PROTEIN-SERINE ACETYLTRANSFERASE"/>
    <property type="match status" value="1"/>
</dbReference>
<dbReference type="InterPro" id="IPR000182">
    <property type="entry name" value="GNAT_dom"/>
</dbReference>
<evidence type="ECO:0000313" key="2">
    <source>
        <dbReference type="EMBL" id="WAS90943.1"/>
    </source>
</evidence>
<dbReference type="PANTHER" id="PTHR43441:SF11">
    <property type="entry name" value="RIBOSOMAL-PROTEIN-SERINE ACETYLTRANSFERASE"/>
    <property type="match status" value="1"/>
</dbReference>
<dbReference type="Proteomes" id="UP001164459">
    <property type="component" value="Chromosome"/>
</dbReference>
<name>A0ABY7GVE4_9BACT</name>
<dbReference type="EMBL" id="CP114040">
    <property type="protein sequence ID" value="WAS90943.1"/>
    <property type="molecule type" value="Genomic_DNA"/>
</dbReference>
<evidence type="ECO:0000313" key="3">
    <source>
        <dbReference type="Proteomes" id="UP001164459"/>
    </source>
</evidence>
<keyword evidence="3" id="KW-1185">Reference proteome</keyword>
<dbReference type="RefSeq" id="WP_269033270.1">
    <property type="nucleotide sequence ID" value="NZ_CP114040.1"/>
</dbReference>
<evidence type="ECO:0000259" key="1">
    <source>
        <dbReference type="PROSITE" id="PS51186"/>
    </source>
</evidence>
<reference evidence="2" key="1">
    <citation type="submission" date="2022-11" db="EMBL/GenBank/DDBJ databases">
        <title>Minimal conservation of predation-associated metabolite biosynthetic gene clusters underscores biosynthetic potential of Myxococcota including descriptions for ten novel species: Archangium lansinium sp. nov., Myxococcus landrumus sp. nov., Nannocystis bai.</title>
        <authorList>
            <person name="Ahearne A."/>
            <person name="Stevens C."/>
            <person name="Dowd S."/>
        </authorList>
    </citation>
    <scope>NUCLEOTIDE SEQUENCE</scope>
    <source>
        <strain evidence="2">Fl3</strain>
    </source>
</reference>
<gene>
    <name evidence="2" type="ORF">O0S08_32540</name>
</gene>
<dbReference type="PROSITE" id="PS51186">
    <property type="entry name" value="GNAT"/>
    <property type="match status" value="1"/>
</dbReference>
<protein>
    <submittedName>
        <fullName evidence="2">GNAT family N-acetyltransferase</fullName>
    </submittedName>
</protein>
<dbReference type="InterPro" id="IPR051908">
    <property type="entry name" value="Ribosomal_N-acetyltransferase"/>
</dbReference>
<sequence>MTHENPGSEVAALQARLARQLEQDDLRLVSAAGEVELVRMQEADAEAQFRVVEANRAHLREWLGWLDVTIQVENMREFIADARSRTRDEGSIVWAIRHGGENVGVISFHAIEWAESLASIGYWLARSATGRGLATAALRTVVEFAFGALGLKTLRARVAPGNTRSAALVRRLGFRVVGVIDPGEELYGRPVAHEVFELENPAAG</sequence>
<organism evidence="2 3">
    <name type="scientific">Nannocystis punicea</name>
    <dbReference type="NCBI Taxonomy" id="2995304"/>
    <lineage>
        <taxon>Bacteria</taxon>
        <taxon>Pseudomonadati</taxon>
        <taxon>Myxococcota</taxon>
        <taxon>Polyangia</taxon>
        <taxon>Nannocystales</taxon>
        <taxon>Nannocystaceae</taxon>
        <taxon>Nannocystis</taxon>
    </lineage>
</organism>